<evidence type="ECO:0000313" key="2">
    <source>
        <dbReference type="Proteomes" id="UP000440578"/>
    </source>
</evidence>
<comment type="caution">
    <text evidence="1">The sequence shown here is derived from an EMBL/GenBank/DDBJ whole genome shotgun (WGS) entry which is preliminary data.</text>
</comment>
<evidence type="ECO:0000313" key="1">
    <source>
        <dbReference type="EMBL" id="KAF0290572.1"/>
    </source>
</evidence>
<organism evidence="1 2">
    <name type="scientific">Amphibalanus amphitrite</name>
    <name type="common">Striped barnacle</name>
    <name type="synonym">Balanus amphitrite</name>
    <dbReference type="NCBI Taxonomy" id="1232801"/>
    <lineage>
        <taxon>Eukaryota</taxon>
        <taxon>Metazoa</taxon>
        <taxon>Ecdysozoa</taxon>
        <taxon>Arthropoda</taxon>
        <taxon>Crustacea</taxon>
        <taxon>Multicrustacea</taxon>
        <taxon>Cirripedia</taxon>
        <taxon>Thoracica</taxon>
        <taxon>Thoracicalcarea</taxon>
        <taxon>Balanomorpha</taxon>
        <taxon>Balanoidea</taxon>
        <taxon>Balanidae</taxon>
        <taxon>Amphibalaninae</taxon>
        <taxon>Amphibalanus</taxon>
    </lineage>
</organism>
<keyword evidence="2" id="KW-1185">Reference proteome</keyword>
<gene>
    <name evidence="1" type="ORF">FJT64_011209</name>
</gene>
<sequence length="135" mass="15318">MKYVVAVHKWYRNHHNAGAWLAQKEGTVRPQLPQKLDGILSIQDLVCQLEPIAEGVDRLQSDSATLADTVAVFQDLLDNQALAPHHATLERRKSQAVTSLHLAAYLVHPRYMGQNLTTEEFDEAMAQFKEDLHHR</sequence>
<dbReference type="EMBL" id="VIIS01001944">
    <property type="protein sequence ID" value="KAF0290572.1"/>
    <property type="molecule type" value="Genomic_DNA"/>
</dbReference>
<accession>A0A6A4VJD5</accession>
<dbReference type="AlphaFoldDB" id="A0A6A4VJD5"/>
<name>A0A6A4VJD5_AMPAM</name>
<dbReference type="Proteomes" id="UP000440578">
    <property type="component" value="Unassembled WGS sequence"/>
</dbReference>
<protein>
    <submittedName>
        <fullName evidence="1">Uncharacterized protein</fullName>
    </submittedName>
</protein>
<proteinExistence type="predicted"/>
<reference evidence="1 2" key="1">
    <citation type="submission" date="2019-07" db="EMBL/GenBank/DDBJ databases">
        <title>Draft genome assembly of a fouling barnacle, Amphibalanus amphitrite (Darwin, 1854): The first reference genome for Thecostraca.</title>
        <authorList>
            <person name="Kim W."/>
        </authorList>
    </citation>
    <scope>NUCLEOTIDE SEQUENCE [LARGE SCALE GENOMIC DNA]</scope>
    <source>
        <strain evidence="1">SNU_AA5</strain>
        <tissue evidence="1">Soma without cirri and trophi</tissue>
    </source>
</reference>
<dbReference type="OrthoDB" id="6350845at2759"/>